<dbReference type="Pfam" id="PF05987">
    <property type="entry name" value="DUF898"/>
    <property type="match status" value="1"/>
</dbReference>
<accession>A0AAE2ZLY0</accession>
<keyword evidence="1" id="KW-1133">Transmembrane helix</keyword>
<reference evidence="2" key="1">
    <citation type="submission" date="2021-08" db="EMBL/GenBank/DDBJ databases">
        <title>Hoeflea bacterium WL0058 sp. nov., isolated from the sediment.</title>
        <authorList>
            <person name="Wang L."/>
            <person name="Zhang D."/>
        </authorList>
    </citation>
    <scope>NUCLEOTIDE SEQUENCE</scope>
    <source>
        <strain evidence="2">WL0058</strain>
    </source>
</reference>
<comment type="caution">
    <text evidence="2">The sequence shown here is derived from an EMBL/GenBank/DDBJ whole genome shotgun (WGS) entry which is preliminary data.</text>
</comment>
<dbReference type="AlphaFoldDB" id="A0AAE2ZLY0"/>
<dbReference type="Proteomes" id="UP001196509">
    <property type="component" value="Unassembled WGS sequence"/>
</dbReference>
<name>A0AAE2ZLY0_9HYPH</name>
<sequence>MLERNEGAFGRGQTPARHIGRFEGNASEYFGIWIVNLLLSIVTLGIYTAWAKVRQRRYFYGNTILDGHSFDYHAKPIAILKGRVIVVVALVMFQVLSSIQPFLILVLLPAYIFLAPWVFNRALTFNARVTSYRNVRFHFQGRYRRALLVFIVMPFLTAFTFGLLYPVVSKMTQEYIGDSTYYGSEKFHCQPRLGPYYKNLGACVTVAIVVLAVTTGIVFTVTAMPFWDGLVDRLAENQGGSTGDQIDNAFSLGMFLMLLAVYPVFILSYIAYRAGVRNITFNATTIANQHRLQSGLKRRRYVWILVTNLFAMILTLGLLRPWASVRTWRYIVGHTAVLSKGPLDDFADKAGAEGSVTASQFLDIEGIDFGL</sequence>
<dbReference type="EMBL" id="JAICBX010000001">
    <property type="protein sequence ID" value="MBW8635732.1"/>
    <property type="molecule type" value="Genomic_DNA"/>
</dbReference>
<proteinExistence type="predicted"/>
<keyword evidence="1" id="KW-0812">Transmembrane</keyword>
<dbReference type="InterPro" id="IPR010295">
    <property type="entry name" value="DUF898"/>
</dbReference>
<evidence type="ECO:0000313" key="3">
    <source>
        <dbReference type="Proteomes" id="UP001196509"/>
    </source>
</evidence>
<evidence type="ECO:0000256" key="1">
    <source>
        <dbReference type="SAM" id="Phobius"/>
    </source>
</evidence>
<organism evidence="2 3">
    <name type="scientific">Flavimaribacter sediminis</name>
    <dbReference type="NCBI Taxonomy" id="2865987"/>
    <lineage>
        <taxon>Bacteria</taxon>
        <taxon>Pseudomonadati</taxon>
        <taxon>Pseudomonadota</taxon>
        <taxon>Alphaproteobacteria</taxon>
        <taxon>Hyphomicrobiales</taxon>
        <taxon>Rhizobiaceae</taxon>
        <taxon>Flavimaribacter</taxon>
    </lineage>
</organism>
<gene>
    <name evidence="2" type="ORF">K1W69_00920</name>
</gene>
<evidence type="ECO:0000313" key="2">
    <source>
        <dbReference type="EMBL" id="MBW8635732.1"/>
    </source>
</evidence>
<protein>
    <submittedName>
        <fullName evidence="2">DUF898 domain-containing protein</fullName>
    </submittedName>
</protein>
<keyword evidence="1" id="KW-0472">Membrane</keyword>
<feature type="transmembrane region" description="Helical" evidence="1">
    <location>
        <begin position="301"/>
        <end position="319"/>
    </location>
</feature>
<feature type="transmembrane region" description="Helical" evidence="1">
    <location>
        <begin position="78"/>
        <end position="96"/>
    </location>
</feature>
<feature type="transmembrane region" description="Helical" evidence="1">
    <location>
        <begin position="30"/>
        <end position="50"/>
    </location>
</feature>
<feature type="transmembrane region" description="Helical" evidence="1">
    <location>
        <begin position="204"/>
        <end position="227"/>
    </location>
</feature>
<keyword evidence="3" id="KW-1185">Reference proteome</keyword>
<dbReference type="RefSeq" id="WP_220226453.1">
    <property type="nucleotide sequence ID" value="NZ_JAICBX010000001.1"/>
</dbReference>
<feature type="transmembrane region" description="Helical" evidence="1">
    <location>
        <begin position="146"/>
        <end position="168"/>
    </location>
</feature>
<feature type="transmembrane region" description="Helical" evidence="1">
    <location>
        <begin position="248"/>
        <end position="272"/>
    </location>
</feature>